<protein>
    <submittedName>
        <fullName evidence="1">Uncharacterized protein</fullName>
    </submittedName>
</protein>
<gene>
    <name evidence="1" type="ORF">EAE97_005136</name>
</gene>
<evidence type="ECO:0000313" key="1">
    <source>
        <dbReference type="EMBL" id="KAF7946098.1"/>
    </source>
</evidence>
<dbReference type="RefSeq" id="XP_038734005.1">
    <property type="nucleotide sequence ID" value="XM_038875648.1"/>
</dbReference>
<keyword evidence="2" id="KW-1185">Reference proteome</keyword>
<dbReference type="Proteomes" id="UP000710849">
    <property type="component" value="Unassembled WGS sequence"/>
</dbReference>
<reference evidence="1 2" key="1">
    <citation type="journal article" date="2020" name="Genome Biol. Evol.">
        <title>Comparative genomics of Sclerotiniaceae.</title>
        <authorList>
            <person name="Valero Jimenez C.A."/>
            <person name="Steentjes M."/>
            <person name="Scholten O.E."/>
            <person name="Van Kan J.A.L."/>
        </authorList>
    </citation>
    <scope>NUCLEOTIDE SEQUENCE [LARGE SCALE GENOMIC DNA]</scope>
    <source>
        <strain evidence="1 2">MUCL 94</strain>
    </source>
</reference>
<dbReference type="EMBL" id="RCSW01000008">
    <property type="protein sequence ID" value="KAF7946098.1"/>
    <property type="molecule type" value="Genomic_DNA"/>
</dbReference>
<organism evidence="1 2">
    <name type="scientific">Botrytis byssoidea</name>
    <dbReference type="NCBI Taxonomy" id="139641"/>
    <lineage>
        <taxon>Eukaryota</taxon>
        <taxon>Fungi</taxon>
        <taxon>Dikarya</taxon>
        <taxon>Ascomycota</taxon>
        <taxon>Pezizomycotina</taxon>
        <taxon>Leotiomycetes</taxon>
        <taxon>Helotiales</taxon>
        <taxon>Sclerotiniaceae</taxon>
        <taxon>Botrytis</taxon>
    </lineage>
</organism>
<dbReference type="AlphaFoldDB" id="A0A9P5IP60"/>
<accession>A0A9P5IP60</accession>
<dbReference type="GeneID" id="62148725"/>
<comment type="caution">
    <text evidence="1">The sequence shown here is derived from an EMBL/GenBank/DDBJ whole genome shotgun (WGS) entry which is preliminary data.</text>
</comment>
<sequence length="305" mass="34361">MDDMVSDFPDIVDKRPVIISNISTLSPTPNLSEGANILKQSLAYVKCNNPREKDYPKQSLLLNYQALLDSNWNAAEEPCLAMNVIRSLFLYLNALNLHTDNGSWEGLEFILKKEILEPGEPIPYYDLAMNFTHCVIVAYDSVSPYQVEIFRDIKSPIIPDLSRWSDIAYLQWAEVCKFHGTKVSNINHVIQHHTTNQITLEVIKEVPKKRKESLAPSGCVVSMKDSNGHGAASLGTPNGKGVAWLLAQHKEAFKDLTIISVEIFSCKPANNGDETEFQHTSDKSSWFNLSFRIGQECSRHYFSVI</sequence>
<evidence type="ECO:0000313" key="2">
    <source>
        <dbReference type="Proteomes" id="UP000710849"/>
    </source>
</evidence>
<name>A0A9P5IP60_9HELO</name>
<proteinExistence type="predicted"/>